<keyword evidence="6" id="KW-1185">Reference proteome</keyword>
<evidence type="ECO:0000313" key="6">
    <source>
        <dbReference type="Proteomes" id="UP000198725"/>
    </source>
</evidence>
<organism evidence="5 6">
    <name type="scientific">Rhodanobacter glycinis</name>
    <dbReference type="NCBI Taxonomy" id="582702"/>
    <lineage>
        <taxon>Bacteria</taxon>
        <taxon>Pseudomonadati</taxon>
        <taxon>Pseudomonadota</taxon>
        <taxon>Gammaproteobacteria</taxon>
        <taxon>Lysobacterales</taxon>
        <taxon>Rhodanobacteraceae</taxon>
        <taxon>Rhodanobacter</taxon>
    </lineage>
</organism>
<keyword evidence="3" id="KW-0472">Membrane</keyword>
<evidence type="ECO:0000256" key="1">
    <source>
        <dbReference type="PROSITE-ProRule" id="PRU00339"/>
    </source>
</evidence>
<evidence type="ECO:0000256" key="3">
    <source>
        <dbReference type="SAM" id="Phobius"/>
    </source>
</evidence>
<gene>
    <name evidence="5" type="ORF">SAMN05192579_103169</name>
</gene>
<dbReference type="RefSeq" id="WP_092702328.1">
    <property type="nucleotide sequence ID" value="NZ_FOSR01000003.1"/>
</dbReference>
<accession>A0A1I3ZZ65</accession>
<dbReference type="SUPFAM" id="SSF48452">
    <property type="entry name" value="TPR-like"/>
    <property type="match status" value="1"/>
</dbReference>
<feature type="transmembrane region" description="Helical" evidence="3">
    <location>
        <begin position="61"/>
        <end position="79"/>
    </location>
</feature>
<dbReference type="Gene3D" id="3.40.50.410">
    <property type="entry name" value="von Willebrand factor, type A domain"/>
    <property type="match status" value="1"/>
</dbReference>
<dbReference type="InterPro" id="IPR002035">
    <property type="entry name" value="VWF_A"/>
</dbReference>
<keyword evidence="1" id="KW-0802">TPR repeat</keyword>
<protein>
    <submittedName>
        <fullName evidence="5">Ca-activated chloride channel family protein</fullName>
    </submittedName>
</protein>
<evidence type="ECO:0000256" key="2">
    <source>
        <dbReference type="SAM" id="MobiDB-lite"/>
    </source>
</evidence>
<name>A0A1I3ZZ65_9GAMM</name>
<evidence type="ECO:0000313" key="5">
    <source>
        <dbReference type="EMBL" id="SFK48936.1"/>
    </source>
</evidence>
<feature type="compositionally biased region" description="Low complexity" evidence="2">
    <location>
        <begin position="570"/>
        <end position="592"/>
    </location>
</feature>
<dbReference type="PROSITE" id="PS50005">
    <property type="entry name" value="TPR"/>
    <property type="match status" value="1"/>
</dbReference>
<dbReference type="EMBL" id="FOSR01000003">
    <property type="protein sequence ID" value="SFK48936.1"/>
    <property type="molecule type" value="Genomic_DNA"/>
</dbReference>
<dbReference type="Gene3D" id="1.25.40.10">
    <property type="entry name" value="Tetratricopeptide repeat domain"/>
    <property type="match status" value="1"/>
</dbReference>
<sequence length="670" mass="70574">MSQFLQQFHFLQPWWLLALLALPLLLWLGTRGDTAQRELSRLVDAELLPHLLHGRPSSRRVPSGLLALGWLLGVLALAGPTWSRVAQPLYADRAAQVVAISLSQRMLARDVAPSRIDRARYKAHDLLNANRDGLNALIGYAGESFVVAPLTSDAHSLSDLLDAMAPDTMPVDGNNAAQAIAQGAALIRDAKAKAGSLVLITDTAGDAAQAAARKARAEGVRVSVLGVGTAQGGPVPLGDGSFLHDAHGNLVLARRDDAALAALASAGGGRYVPMSDNDSDITALRSELQPASHASVAVGQPGDAWQDRGPWLLLPLLLIVALGFRRGWLLLLPLVLLPLAVPAPAHAAAAHEGWQDSSWHDWWQRPDQQAASALRDGHPKQAEQLARDPALRGAAAYRAGNYPAAVQALQQARGADAPYNLGNALAKLGRYPEAIKAYDHALQLNPHNDDARANRKAVEDAMRRQKQQQKSSQDKNGQGGQDKQKSQGGGGSNASGKGNDKDQGKQGKSGQGKDAGKASQSPSSGQPDAGKKDASEKGSQGKQDQGAASAKPDNGKPGNDKPDSDQKAGAPPASTPQQRAAQQAQAAKAEQALGKQMNQALAHEGKSTGKPAPVHQLGASDANDPLSKLPAHVRQALEQVPDDPGALLRRKFQLEYQERQNGAPAEDGQP</sequence>
<feature type="region of interest" description="Disordered" evidence="2">
    <location>
        <begin position="445"/>
        <end position="627"/>
    </location>
</feature>
<dbReference type="PANTHER" id="PTHR22550:SF14">
    <property type="entry name" value="VWFA DOMAIN-CONTAINING PROTEIN"/>
    <property type="match status" value="1"/>
</dbReference>
<feature type="repeat" description="TPR" evidence="1">
    <location>
        <begin position="415"/>
        <end position="448"/>
    </location>
</feature>
<dbReference type="SUPFAM" id="SSF53300">
    <property type="entry name" value="vWA-like"/>
    <property type="match status" value="1"/>
</dbReference>
<reference evidence="6" key="1">
    <citation type="submission" date="2016-10" db="EMBL/GenBank/DDBJ databases">
        <authorList>
            <person name="Varghese N."/>
            <person name="Submissions S."/>
        </authorList>
    </citation>
    <scope>NUCLEOTIDE SEQUENCE [LARGE SCALE GENOMIC DNA]</scope>
    <source>
        <strain evidence="6">MO64</strain>
    </source>
</reference>
<dbReference type="InterPro" id="IPR050768">
    <property type="entry name" value="UPF0353/GerABKA_families"/>
</dbReference>
<feature type="compositionally biased region" description="Basic and acidic residues" evidence="2">
    <location>
        <begin position="447"/>
        <end position="463"/>
    </location>
</feature>
<keyword evidence="3" id="KW-0812">Transmembrane</keyword>
<dbReference type="InterPro" id="IPR036465">
    <property type="entry name" value="vWFA_dom_sf"/>
</dbReference>
<dbReference type="AlphaFoldDB" id="A0A1I3ZZ65"/>
<dbReference type="Pfam" id="PF13519">
    <property type="entry name" value="VWA_2"/>
    <property type="match status" value="1"/>
</dbReference>
<dbReference type="PANTHER" id="PTHR22550">
    <property type="entry name" value="SPORE GERMINATION PROTEIN"/>
    <property type="match status" value="1"/>
</dbReference>
<dbReference type="PROSITE" id="PS50293">
    <property type="entry name" value="TPR_REGION"/>
    <property type="match status" value="1"/>
</dbReference>
<proteinExistence type="predicted"/>
<feature type="domain" description="VWFA" evidence="4">
    <location>
        <begin position="100"/>
        <end position="203"/>
    </location>
</feature>
<dbReference type="InterPro" id="IPR011990">
    <property type="entry name" value="TPR-like_helical_dom_sf"/>
</dbReference>
<keyword evidence="3" id="KW-1133">Transmembrane helix</keyword>
<dbReference type="InterPro" id="IPR019734">
    <property type="entry name" value="TPR_rpt"/>
</dbReference>
<evidence type="ECO:0000259" key="4">
    <source>
        <dbReference type="Pfam" id="PF13519"/>
    </source>
</evidence>
<dbReference type="SMART" id="SM00028">
    <property type="entry name" value="TPR"/>
    <property type="match status" value="1"/>
</dbReference>
<dbReference type="Proteomes" id="UP000198725">
    <property type="component" value="Unassembled WGS sequence"/>
</dbReference>
<dbReference type="Pfam" id="PF00515">
    <property type="entry name" value="TPR_1"/>
    <property type="match status" value="1"/>
</dbReference>